<dbReference type="EMBL" id="MU005569">
    <property type="protein sequence ID" value="KAF2691764.1"/>
    <property type="molecule type" value="Genomic_DNA"/>
</dbReference>
<dbReference type="Proteomes" id="UP000799291">
    <property type="component" value="Unassembled WGS sequence"/>
</dbReference>
<name>A0A6G1JMJ4_9PLEO</name>
<organism evidence="2 3">
    <name type="scientific">Lentithecium fluviatile CBS 122367</name>
    <dbReference type="NCBI Taxonomy" id="1168545"/>
    <lineage>
        <taxon>Eukaryota</taxon>
        <taxon>Fungi</taxon>
        <taxon>Dikarya</taxon>
        <taxon>Ascomycota</taxon>
        <taxon>Pezizomycotina</taxon>
        <taxon>Dothideomycetes</taxon>
        <taxon>Pleosporomycetidae</taxon>
        <taxon>Pleosporales</taxon>
        <taxon>Massarineae</taxon>
        <taxon>Lentitheciaceae</taxon>
        <taxon>Lentithecium</taxon>
    </lineage>
</organism>
<feature type="compositionally biased region" description="Low complexity" evidence="1">
    <location>
        <begin position="105"/>
        <end position="116"/>
    </location>
</feature>
<accession>A0A6G1JMJ4</accession>
<evidence type="ECO:0000256" key="1">
    <source>
        <dbReference type="SAM" id="MobiDB-lite"/>
    </source>
</evidence>
<sequence>MLIQFAMSTQWTWSEPHRDYYQHRLRADGQGYDTVWGRGVVKTPAPEAFAHTSLVAPATDPPSPAKFPSPLADEPSIPQHESQAKISDQHPVGTYPNSEHTGHQSTTKSSESTGSSNALSLNPTTSQVLLTGVTPETLNREISKLLGCDIPRRCRGFTSSMGSPSPMPA</sequence>
<feature type="region of interest" description="Disordered" evidence="1">
    <location>
        <begin position="55"/>
        <end position="123"/>
    </location>
</feature>
<evidence type="ECO:0000313" key="2">
    <source>
        <dbReference type="EMBL" id="KAF2691764.1"/>
    </source>
</evidence>
<gene>
    <name evidence="2" type="ORF">K458DRAFT_5292</name>
</gene>
<keyword evidence="3" id="KW-1185">Reference proteome</keyword>
<evidence type="ECO:0000313" key="3">
    <source>
        <dbReference type="Proteomes" id="UP000799291"/>
    </source>
</evidence>
<dbReference type="AlphaFoldDB" id="A0A6G1JMJ4"/>
<proteinExistence type="predicted"/>
<reference evidence="2" key="1">
    <citation type="journal article" date="2020" name="Stud. Mycol.">
        <title>101 Dothideomycetes genomes: a test case for predicting lifestyles and emergence of pathogens.</title>
        <authorList>
            <person name="Haridas S."/>
            <person name="Albert R."/>
            <person name="Binder M."/>
            <person name="Bloem J."/>
            <person name="Labutti K."/>
            <person name="Salamov A."/>
            <person name="Andreopoulos B."/>
            <person name="Baker S."/>
            <person name="Barry K."/>
            <person name="Bills G."/>
            <person name="Bluhm B."/>
            <person name="Cannon C."/>
            <person name="Castanera R."/>
            <person name="Culley D."/>
            <person name="Daum C."/>
            <person name="Ezra D."/>
            <person name="Gonzalez J."/>
            <person name="Henrissat B."/>
            <person name="Kuo A."/>
            <person name="Liang C."/>
            <person name="Lipzen A."/>
            <person name="Lutzoni F."/>
            <person name="Magnuson J."/>
            <person name="Mondo S."/>
            <person name="Nolan M."/>
            <person name="Ohm R."/>
            <person name="Pangilinan J."/>
            <person name="Park H.-J."/>
            <person name="Ramirez L."/>
            <person name="Alfaro M."/>
            <person name="Sun H."/>
            <person name="Tritt A."/>
            <person name="Yoshinaga Y."/>
            <person name="Zwiers L.-H."/>
            <person name="Turgeon B."/>
            <person name="Goodwin S."/>
            <person name="Spatafora J."/>
            <person name="Crous P."/>
            <person name="Grigoriev I."/>
        </authorList>
    </citation>
    <scope>NUCLEOTIDE SEQUENCE</scope>
    <source>
        <strain evidence="2">CBS 122367</strain>
    </source>
</reference>
<protein>
    <submittedName>
        <fullName evidence="2">Uncharacterized protein</fullName>
    </submittedName>
</protein>